<feature type="transmembrane region" description="Helical" evidence="8">
    <location>
        <begin position="279"/>
        <end position="295"/>
    </location>
</feature>
<keyword evidence="5 8" id="KW-1133">Transmembrane helix</keyword>
<sequence>MLYNLGGLPLLRRAFGDPYRLDLDVYRLGGIAFARGTALYGHLPLTQLGKPLPFTYPPLAAISFSPMSWMSLSMAGIVMTLISVAALSASILLTLHSLGYDVVIAARRVNPTVLWSAGAVLVVSFVLEPIFSTYDYGQINMVLMALVILDCLPKKTPWPRGLLIGAVAAIKLTPAVFVLYLLVRKDFRASVVAGLSFAACTAVGFLLATTDSTKYWTEVLVDSNRIGKPAYPGDQSLTGVLARLGMDSLRMPVWVLLSAAVLAVAAVGMHRALRADQPALALCVNAMAGLLVSPISWSHHWVWIVPMLLVLGVLAYRRRSVGLATWVSVGVVLFHFAPHWRLAHGRYSGLGWPLWDQFVVSSYVWWGLATIVIVATLTWSDRSSVSDRRRSRAATSS</sequence>
<keyword evidence="4 8" id="KW-0812">Transmembrane</keyword>
<dbReference type="InterPro" id="IPR018584">
    <property type="entry name" value="GT87"/>
</dbReference>
<evidence type="ECO:0000256" key="4">
    <source>
        <dbReference type="ARBA" id="ARBA00022692"/>
    </source>
</evidence>
<feature type="transmembrane region" description="Helical" evidence="8">
    <location>
        <begin position="69"/>
        <end position="93"/>
    </location>
</feature>
<comment type="subcellular location">
    <subcellularLocation>
        <location evidence="1">Cell membrane</location>
        <topology evidence="1">Multi-pass membrane protein</topology>
    </subcellularLocation>
</comment>
<keyword evidence="2" id="KW-1003">Cell membrane</keyword>
<evidence type="ECO:0000313" key="9">
    <source>
        <dbReference type="EMBL" id="KAA0023197.1"/>
    </source>
</evidence>
<reference evidence="9 10" key="1">
    <citation type="submission" date="2019-07" db="EMBL/GenBank/DDBJ databases">
        <title>Rhodococcus cavernicolus sp. nov., isolated from a cave.</title>
        <authorList>
            <person name="Lee S.D."/>
        </authorList>
    </citation>
    <scope>NUCLEOTIDE SEQUENCE [LARGE SCALE GENOMIC DNA]</scope>
    <source>
        <strain evidence="9 10">C1-24</strain>
    </source>
</reference>
<feature type="transmembrane region" description="Helical" evidence="8">
    <location>
        <begin position="189"/>
        <end position="208"/>
    </location>
</feature>
<dbReference type="GO" id="GO:0016758">
    <property type="term" value="F:hexosyltransferase activity"/>
    <property type="evidence" value="ECO:0007669"/>
    <property type="project" value="InterPro"/>
</dbReference>
<keyword evidence="6 8" id="KW-0472">Membrane</keyword>
<protein>
    <submittedName>
        <fullName evidence="9">DUF2029 domain-containing protein</fullName>
    </submittedName>
</protein>
<feature type="transmembrane region" description="Helical" evidence="8">
    <location>
        <begin position="363"/>
        <end position="380"/>
    </location>
</feature>
<dbReference type="AlphaFoldDB" id="A0A5A7SEQ7"/>
<dbReference type="OrthoDB" id="9774600at2"/>
<gene>
    <name evidence="9" type="ORF">FOY51_11620</name>
</gene>
<dbReference type="EMBL" id="VLNY01000004">
    <property type="protein sequence ID" value="KAA0023197.1"/>
    <property type="molecule type" value="Genomic_DNA"/>
</dbReference>
<feature type="transmembrane region" description="Helical" evidence="8">
    <location>
        <begin position="251"/>
        <end position="267"/>
    </location>
</feature>
<evidence type="ECO:0000256" key="5">
    <source>
        <dbReference type="ARBA" id="ARBA00022989"/>
    </source>
</evidence>
<comment type="caution">
    <text evidence="9">The sequence shown here is derived from an EMBL/GenBank/DDBJ whole genome shotgun (WGS) entry which is preliminary data.</text>
</comment>
<organism evidence="9 10">
    <name type="scientific">Antrihabitans cavernicola</name>
    <dbReference type="NCBI Taxonomy" id="2495913"/>
    <lineage>
        <taxon>Bacteria</taxon>
        <taxon>Bacillati</taxon>
        <taxon>Actinomycetota</taxon>
        <taxon>Actinomycetes</taxon>
        <taxon>Mycobacteriales</taxon>
        <taxon>Nocardiaceae</taxon>
        <taxon>Antrihabitans</taxon>
    </lineage>
</organism>
<dbReference type="Proteomes" id="UP000322244">
    <property type="component" value="Unassembled WGS sequence"/>
</dbReference>
<feature type="transmembrane region" description="Helical" evidence="8">
    <location>
        <begin position="301"/>
        <end position="316"/>
    </location>
</feature>
<evidence type="ECO:0000256" key="6">
    <source>
        <dbReference type="ARBA" id="ARBA00023136"/>
    </source>
</evidence>
<feature type="transmembrane region" description="Helical" evidence="8">
    <location>
        <begin position="113"/>
        <end position="134"/>
    </location>
</feature>
<evidence type="ECO:0000256" key="1">
    <source>
        <dbReference type="ARBA" id="ARBA00004651"/>
    </source>
</evidence>
<keyword evidence="3" id="KW-0808">Transferase</keyword>
<dbReference type="Pfam" id="PF09594">
    <property type="entry name" value="GT87"/>
    <property type="match status" value="1"/>
</dbReference>
<evidence type="ECO:0000313" key="10">
    <source>
        <dbReference type="Proteomes" id="UP000322244"/>
    </source>
</evidence>
<evidence type="ECO:0000256" key="3">
    <source>
        <dbReference type="ARBA" id="ARBA00022679"/>
    </source>
</evidence>
<keyword evidence="10" id="KW-1185">Reference proteome</keyword>
<accession>A0A5A7SEQ7</accession>
<feature type="transmembrane region" description="Helical" evidence="8">
    <location>
        <begin position="323"/>
        <end position="343"/>
    </location>
</feature>
<evidence type="ECO:0000256" key="2">
    <source>
        <dbReference type="ARBA" id="ARBA00022475"/>
    </source>
</evidence>
<name>A0A5A7SEQ7_9NOCA</name>
<feature type="transmembrane region" description="Helical" evidence="8">
    <location>
        <begin position="162"/>
        <end position="182"/>
    </location>
</feature>
<comment type="similarity">
    <text evidence="7">Belongs to the glycosyltransferase 87 family.</text>
</comment>
<evidence type="ECO:0000256" key="8">
    <source>
        <dbReference type="SAM" id="Phobius"/>
    </source>
</evidence>
<proteinExistence type="inferred from homology"/>
<evidence type="ECO:0000256" key="7">
    <source>
        <dbReference type="ARBA" id="ARBA00024033"/>
    </source>
</evidence>
<dbReference type="GO" id="GO:0005886">
    <property type="term" value="C:plasma membrane"/>
    <property type="evidence" value="ECO:0007669"/>
    <property type="project" value="UniProtKB-SubCell"/>
</dbReference>